<evidence type="ECO:0000256" key="1">
    <source>
        <dbReference type="SAM" id="MobiDB-lite"/>
    </source>
</evidence>
<gene>
    <name evidence="3" type="ORF">EVOR1521_LOCUS22215</name>
</gene>
<keyword evidence="4" id="KW-1185">Reference proteome</keyword>
<sequence length="346" mass="38287">MRVICNAQLGSALSLRSSARLSPAVLASGFTQTGLATFLRSCKRLDSTLSMLGRGRLGSLLFAFDYATLGPTLSLRSFARLGSSLSCASTLLAPNTVRFTSNTYMYYDSATPLLHWYMNGAQVMSMSNTGGQLHGTWTESGTWVTSDRRLKKDVKPLTRTLRDFLKPQVEEAESTQMALQASTQEKKGEDAGALWVLRQLRPVSYYFKKGSESKYMRFGFIADELESVVPQVVRHKRGTDYSDEKAVAYTDLIALLTSAAQGQQQVIERQQDRMDKLLSDFAQLKTELVTMKQEEIESEPPRKSLRGEKKKKRSGKGKAKEKLATVTANTTNTTNATNTPDSSDVA</sequence>
<dbReference type="InterPro" id="IPR030392">
    <property type="entry name" value="S74_ICA"/>
</dbReference>
<dbReference type="Proteomes" id="UP001178507">
    <property type="component" value="Unassembled WGS sequence"/>
</dbReference>
<accession>A0AA36J2H1</accession>
<feature type="domain" description="Peptidase S74" evidence="2">
    <location>
        <begin position="146"/>
        <end position="274"/>
    </location>
</feature>
<dbReference type="EMBL" id="CAUJNA010003299">
    <property type="protein sequence ID" value="CAJ1398410.1"/>
    <property type="molecule type" value="Genomic_DNA"/>
</dbReference>
<evidence type="ECO:0000259" key="2">
    <source>
        <dbReference type="PROSITE" id="PS51688"/>
    </source>
</evidence>
<feature type="compositionally biased region" description="Basic and acidic residues" evidence="1">
    <location>
        <begin position="292"/>
        <end position="307"/>
    </location>
</feature>
<dbReference type="AlphaFoldDB" id="A0AA36J2H1"/>
<dbReference type="PROSITE" id="PS51688">
    <property type="entry name" value="ICA"/>
    <property type="match status" value="1"/>
</dbReference>
<name>A0AA36J2H1_9DINO</name>
<comment type="caution">
    <text evidence="3">The sequence shown here is derived from an EMBL/GenBank/DDBJ whole genome shotgun (WGS) entry which is preliminary data.</text>
</comment>
<dbReference type="Pfam" id="PF13884">
    <property type="entry name" value="Peptidase_S74"/>
    <property type="match status" value="1"/>
</dbReference>
<proteinExistence type="predicted"/>
<feature type="region of interest" description="Disordered" evidence="1">
    <location>
        <begin position="292"/>
        <end position="346"/>
    </location>
</feature>
<feature type="compositionally biased region" description="Basic residues" evidence="1">
    <location>
        <begin position="308"/>
        <end position="317"/>
    </location>
</feature>
<reference evidence="3" key="1">
    <citation type="submission" date="2023-08" db="EMBL/GenBank/DDBJ databases">
        <authorList>
            <person name="Chen Y."/>
            <person name="Shah S."/>
            <person name="Dougan E. K."/>
            <person name="Thang M."/>
            <person name="Chan C."/>
        </authorList>
    </citation>
    <scope>NUCLEOTIDE SEQUENCE</scope>
</reference>
<evidence type="ECO:0000313" key="3">
    <source>
        <dbReference type="EMBL" id="CAJ1398410.1"/>
    </source>
</evidence>
<protein>
    <recommendedName>
        <fullName evidence="2">Peptidase S74 domain-containing protein</fullName>
    </recommendedName>
</protein>
<feature type="compositionally biased region" description="Low complexity" evidence="1">
    <location>
        <begin position="324"/>
        <end position="339"/>
    </location>
</feature>
<evidence type="ECO:0000313" key="4">
    <source>
        <dbReference type="Proteomes" id="UP001178507"/>
    </source>
</evidence>
<organism evidence="3 4">
    <name type="scientific">Effrenium voratum</name>
    <dbReference type="NCBI Taxonomy" id="2562239"/>
    <lineage>
        <taxon>Eukaryota</taxon>
        <taxon>Sar</taxon>
        <taxon>Alveolata</taxon>
        <taxon>Dinophyceae</taxon>
        <taxon>Suessiales</taxon>
        <taxon>Symbiodiniaceae</taxon>
        <taxon>Effrenium</taxon>
    </lineage>
</organism>